<feature type="compositionally biased region" description="Polar residues" evidence="3">
    <location>
        <begin position="526"/>
        <end position="537"/>
    </location>
</feature>
<feature type="compositionally biased region" description="Basic residues" evidence="3">
    <location>
        <begin position="490"/>
        <end position="500"/>
    </location>
</feature>
<dbReference type="InterPro" id="IPR036279">
    <property type="entry name" value="5-3_exonuclease_C_sf"/>
</dbReference>
<keyword evidence="2" id="KW-0378">Hydrolase</keyword>
<dbReference type="Pfam" id="PF00867">
    <property type="entry name" value="XPG_I"/>
    <property type="match status" value="1"/>
</dbReference>
<evidence type="ECO:0000313" key="6">
    <source>
        <dbReference type="Proteomes" id="UP001444661"/>
    </source>
</evidence>
<dbReference type="InterPro" id="IPR006084">
    <property type="entry name" value="XPG/Rad2"/>
</dbReference>
<dbReference type="SMART" id="SM00484">
    <property type="entry name" value="XPGI"/>
    <property type="match status" value="1"/>
</dbReference>
<dbReference type="Pfam" id="PF00752">
    <property type="entry name" value="XPG_N"/>
    <property type="match status" value="1"/>
</dbReference>
<dbReference type="Proteomes" id="UP001444661">
    <property type="component" value="Unassembled WGS sequence"/>
</dbReference>
<evidence type="ECO:0000259" key="4">
    <source>
        <dbReference type="SMART" id="SM00484"/>
    </source>
</evidence>
<feature type="region of interest" description="Disordered" evidence="3">
    <location>
        <begin position="439"/>
        <end position="604"/>
    </location>
</feature>
<sequence>MGIKGTLPLAELNAEHVEKTGQPMRIAIDTPLAVYKYRTGTDHVYAEGRGGMNHPTRTLFFHITHILETGVQPVFVYDGSGRPNLKRGVHTTAGSYQPFEPRSERLGRTNADEKREQDVQHIIYLSKKILDLLGLPRIDAFGEAEAECARLEKAGLVDAVMSADGDAFLFGAQTVLHYLTEDKKDKAKGRRVRVLQTKDLENETTKLTQRVLFSLALFAGGDYNTGVENCGPELALAIGTSKHGAILWTQAKRHLWHQLPQWRDRLAQELKTGSVSFGKKHPAVAESLCKNYPDFQKVAEYYVRELTRDPATSAIDWKKEADKPGLWKFTGKYFDWKHRHFAVKFVRVTSVALLVRRILHCPSSGAVKPREPIATVSKTRGEGAKKEAMIKFGRCSIVDLDPNDEDIVESHMGNLKQVEVKDDPVWLPHWLVQKHPDLFQHPSETAGSSKRKSTGTATADVETPSKRPRGQPPSKPAASSPNTATGPKRGPGRPSKRKPTSTKDADPDTTTPKRGRGRPPKPKGPASTSPCGTTFQCPSVDRAPLAPISTDSNTATTRLQTPTSASAISTSKPPKPKVTESPRASSARNPHYSLADLREFMDDL</sequence>
<dbReference type="SUPFAM" id="SSF88723">
    <property type="entry name" value="PIN domain-like"/>
    <property type="match status" value="1"/>
</dbReference>
<feature type="compositionally biased region" description="Polar residues" evidence="3">
    <location>
        <begin position="549"/>
        <end position="572"/>
    </location>
</feature>
<evidence type="ECO:0000256" key="3">
    <source>
        <dbReference type="SAM" id="MobiDB-lite"/>
    </source>
</evidence>
<dbReference type="Gene3D" id="3.40.50.1010">
    <property type="entry name" value="5'-nuclease"/>
    <property type="match status" value="1"/>
</dbReference>
<reference evidence="5 6" key="1">
    <citation type="submission" date="2023-01" db="EMBL/GenBank/DDBJ databases">
        <title>Analysis of 21 Apiospora genomes using comparative genomics revels a genus with tremendous synthesis potential of carbohydrate active enzymes and secondary metabolites.</title>
        <authorList>
            <person name="Sorensen T."/>
        </authorList>
    </citation>
    <scope>NUCLEOTIDE SEQUENCE [LARGE SCALE GENOMIC DNA]</scope>
    <source>
        <strain evidence="5 6">CBS 33761</strain>
    </source>
</reference>
<organism evidence="5 6">
    <name type="scientific">Apiospora rasikravindrae</name>
    <dbReference type="NCBI Taxonomy" id="990691"/>
    <lineage>
        <taxon>Eukaryota</taxon>
        <taxon>Fungi</taxon>
        <taxon>Dikarya</taxon>
        <taxon>Ascomycota</taxon>
        <taxon>Pezizomycotina</taxon>
        <taxon>Sordariomycetes</taxon>
        <taxon>Xylariomycetidae</taxon>
        <taxon>Amphisphaeriales</taxon>
        <taxon>Apiosporaceae</taxon>
        <taxon>Apiospora</taxon>
    </lineage>
</organism>
<dbReference type="InterPro" id="IPR006086">
    <property type="entry name" value="XPG-I_dom"/>
</dbReference>
<dbReference type="InterPro" id="IPR017956">
    <property type="entry name" value="AT_hook_DNA-bd_motif"/>
</dbReference>
<protein>
    <recommendedName>
        <fullName evidence="4">XPG-I domain-containing protein</fullName>
    </recommendedName>
</protein>
<evidence type="ECO:0000313" key="5">
    <source>
        <dbReference type="EMBL" id="KAK8035464.1"/>
    </source>
</evidence>
<dbReference type="EMBL" id="JAQQWK010000009">
    <property type="protein sequence ID" value="KAK8035464.1"/>
    <property type="molecule type" value="Genomic_DNA"/>
</dbReference>
<dbReference type="SUPFAM" id="SSF47807">
    <property type="entry name" value="5' to 3' exonuclease, C-terminal subdomain"/>
    <property type="match status" value="1"/>
</dbReference>
<keyword evidence="6" id="KW-1185">Reference proteome</keyword>
<keyword evidence="1" id="KW-0540">Nuclease</keyword>
<dbReference type="InterPro" id="IPR006085">
    <property type="entry name" value="XPG_DNA_repair_N"/>
</dbReference>
<dbReference type="PRINTS" id="PR00853">
    <property type="entry name" value="XPGRADSUPER"/>
</dbReference>
<dbReference type="InterPro" id="IPR029060">
    <property type="entry name" value="PIN-like_dom_sf"/>
</dbReference>
<accession>A0ABR1SP15</accession>
<feature type="domain" description="XPG-I" evidence="4">
    <location>
        <begin position="131"/>
        <end position="203"/>
    </location>
</feature>
<dbReference type="PANTHER" id="PTHR11081:SF75">
    <property type="entry name" value="ENDONUCLEASE, PUTATIVE (AFU_ORTHOLOGUE AFUA_3G13260)-RELATED"/>
    <property type="match status" value="1"/>
</dbReference>
<dbReference type="CDD" id="cd09870">
    <property type="entry name" value="PIN_YEN1"/>
    <property type="match status" value="1"/>
</dbReference>
<evidence type="ECO:0000256" key="1">
    <source>
        <dbReference type="ARBA" id="ARBA00022722"/>
    </source>
</evidence>
<comment type="caution">
    <text evidence="5">The sequence shown here is derived from an EMBL/GenBank/DDBJ whole genome shotgun (WGS) entry which is preliminary data.</text>
</comment>
<evidence type="ECO:0000256" key="2">
    <source>
        <dbReference type="ARBA" id="ARBA00022801"/>
    </source>
</evidence>
<dbReference type="PANTHER" id="PTHR11081">
    <property type="entry name" value="FLAP ENDONUCLEASE FAMILY MEMBER"/>
    <property type="match status" value="1"/>
</dbReference>
<name>A0ABR1SP15_9PEZI</name>
<proteinExistence type="predicted"/>
<dbReference type="PRINTS" id="PR00929">
    <property type="entry name" value="ATHOOK"/>
</dbReference>
<gene>
    <name evidence="5" type="ORF">PG993_010459</name>
</gene>